<accession>A0A2T3ZVI5</accession>
<evidence type="ECO:0008006" key="3">
    <source>
        <dbReference type="Google" id="ProtNLM"/>
    </source>
</evidence>
<dbReference type="STRING" id="983964.A0A2T3ZVI5"/>
<name>A0A2T3ZVI5_TRIHA</name>
<keyword evidence="2" id="KW-1185">Reference proteome</keyword>
<dbReference type="AlphaFoldDB" id="A0A2T3ZVI5"/>
<evidence type="ECO:0000313" key="1">
    <source>
        <dbReference type="EMBL" id="PTB48817.1"/>
    </source>
</evidence>
<reference evidence="1 2" key="1">
    <citation type="submission" date="2016-07" db="EMBL/GenBank/DDBJ databases">
        <title>Multiple horizontal gene transfer events from other fungi enriched the ability of initially mycotrophic Trichoderma (Ascomycota) to feed on dead plant biomass.</title>
        <authorList>
            <consortium name="DOE Joint Genome Institute"/>
            <person name="Aerts A."/>
            <person name="Atanasova L."/>
            <person name="Chenthamara K."/>
            <person name="Zhang J."/>
            <person name="Grujic M."/>
            <person name="Henrissat B."/>
            <person name="Kuo A."/>
            <person name="Salamov A."/>
            <person name="Lipzen A."/>
            <person name="Labutti K."/>
            <person name="Barry K."/>
            <person name="Miao Y."/>
            <person name="Rahimi M.J."/>
            <person name="Shen Q."/>
            <person name="Grigoriev I.V."/>
            <person name="Kubicek C.P."/>
            <person name="Druzhinina I.S."/>
        </authorList>
    </citation>
    <scope>NUCLEOTIDE SEQUENCE [LARGE SCALE GENOMIC DNA]</scope>
    <source>
        <strain evidence="1 2">CBS 226.95</strain>
    </source>
</reference>
<dbReference type="InterPro" id="IPR011990">
    <property type="entry name" value="TPR-like_helical_dom_sf"/>
</dbReference>
<dbReference type="Proteomes" id="UP000241690">
    <property type="component" value="Unassembled WGS sequence"/>
</dbReference>
<sequence>MEVVHDIALQELDAPSLMLAQILSMLSSEGVPREMLLVDADHGDRLLGFLEFDDEASFHEMIRQLRARHLIDCQGLDRDQLYLMHRSLQLSLLRKMDEEEGKIASIFNMAVSLTRRMFPRQSPVQFPQNDIWEKCEKYSPHVMSIMSTHAASPAPPECSIDYALLLSDVSNYFYERNIFGDALDTSNASVKVCERFAGRHESVRADIHTIAAAVRDTCGISERLRTLHHYVMTVALRQEHLNKSNPIDVSSNDLWNYANAWGNMTPILLDYECYEDVIIYSDLAITIKKKLLGSGPDSAIACYEPHRNKHIALAALGRFDEAQKWEPDPDNFMADPTYKVIMIRYYFFHANIAILCGNLDSAYTTLQMVLSMRTDTFGPTGRSTLDTYYLLAMLESKRHNNEAAEAYLRKALERTDQWTDEAGARAKYQLARLLLRKKKDEKTDEEARNLLKEATQVRVARWEKYAGYWPFDVPLPDEDAIYDHIVPAEAGRLVMTKSLPANTLTRRLNDVCRHLQSRLGSKDDLLPPKDLAELLKTSGSLFHLVPHIQAYAV</sequence>
<dbReference type="EMBL" id="KZ679696">
    <property type="protein sequence ID" value="PTB48817.1"/>
    <property type="molecule type" value="Genomic_DNA"/>
</dbReference>
<dbReference type="RefSeq" id="XP_024768494.1">
    <property type="nucleotide sequence ID" value="XM_024925099.1"/>
</dbReference>
<evidence type="ECO:0000313" key="2">
    <source>
        <dbReference type="Proteomes" id="UP000241690"/>
    </source>
</evidence>
<protein>
    <recommendedName>
        <fullName evidence="3">MalT-like TPR region domain-containing protein</fullName>
    </recommendedName>
</protein>
<dbReference type="Gene3D" id="1.25.40.10">
    <property type="entry name" value="Tetratricopeptide repeat domain"/>
    <property type="match status" value="1"/>
</dbReference>
<proteinExistence type="predicted"/>
<dbReference type="GeneID" id="36633682"/>
<dbReference type="SUPFAM" id="SSF48452">
    <property type="entry name" value="TPR-like"/>
    <property type="match status" value="1"/>
</dbReference>
<gene>
    <name evidence="1" type="ORF">M431DRAFT_98923</name>
</gene>
<dbReference type="Pfam" id="PF13424">
    <property type="entry name" value="TPR_12"/>
    <property type="match status" value="1"/>
</dbReference>
<organism evidence="1 2">
    <name type="scientific">Trichoderma harzianum CBS 226.95</name>
    <dbReference type="NCBI Taxonomy" id="983964"/>
    <lineage>
        <taxon>Eukaryota</taxon>
        <taxon>Fungi</taxon>
        <taxon>Dikarya</taxon>
        <taxon>Ascomycota</taxon>
        <taxon>Pezizomycotina</taxon>
        <taxon>Sordariomycetes</taxon>
        <taxon>Hypocreomycetidae</taxon>
        <taxon>Hypocreales</taxon>
        <taxon>Hypocreaceae</taxon>
        <taxon>Trichoderma</taxon>
    </lineage>
</organism>